<keyword evidence="4" id="KW-1185">Reference proteome</keyword>
<feature type="compositionally biased region" description="Polar residues" evidence="2">
    <location>
        <begin position="239"/>
        <end position="249"/>
    </location>
</feature>
<feature type="compositionally biased region" description="Low complexity" evidence="2">
    <location>
        <begin position="85"/>
        <end position="94"/>
    </location>
</feature>
<feature type="compositionally biased region" description="Basic and acidic residues" evidence="2">
    <location>
        <begin position="306"/>
        <end position="323"/>
    </location>
</feature>
<dbReference type="Proteomes" id="UP000738359">
    <property type="component" value="Unassembled WGS sequence"/>
</dbReference>
<feature type="region of interest" description="Disordered" evidence="2">
    <location>
        <begin position="83"/>
        <end position="110"/>
    </location>
</feature>
<feature type="region of interest" description="Disordered" evidence="2">
    <location>
        <begin position="399"/>
        <end position="477"/>
    </location>
</feature>
<feature type="compositionally biased region" description="Polar residues" evidence="2">
    <location>
        <begin position="325"/>
        <end position="336"/>
    </location>
</feature>
<dbReference type="OrthoDB" id="2443620at2759"/>
<name>A0A9P6IU49_MORAP</name>
<gene>
    <name evidence="3" type="ORF">BGZ70_002751</name>
</gene>
<proteinExistence type="predicted"/>
<evidence type="ECO:0000256" key="2">
    <source>
        <dbReference type="SAM" id="MobiDB-lite"/>
    </source>
</evidence>
<sequence length="477" mass="52196">PTMRATLSRPISAPILMPGTQHQPTIPAALGPSINNSIIHITSPSSSGGSTSGHFSHIRVTTTDTSTYLPIHQVIPDLYDQHYEQQPSPSQQQQHRPSTGVQSGLGRFASLRNTKRLTSENGTLRVKITELERYLSGLKEELLLAHCTIRAKNLEVRQGQERKAVEIHELGQHIQRCEYDLHAKTAECEALQNKLAHQTREQVTKLKHISMLETEIMDFRRMSGMSGNGGAQARNSLVVASSTPGNSSRHGALFANSRSSSELSESARSSTLLLQYGSAQEEAQEQIRQLKEDNTRKDEQIRDLQEKTRNVKQRASVDKHRVYGSDSSVGFDSTSDLGVPAPSLSASSVNSVGYDFSLEHPKLIARYQALRMQHAQASVCLDVLESENQQLKVQLLDIGSPLPPPVSTPLSLPSKHPSDQRVETESSIVDQDLKTSSSPSTPPVSVPSLKRKSSLRYAGEGQKPLNIAPIASSCSSS</sequence>
<evidence type="ECO:0000313" key="3">
    <source>
        <dbReference type="EMBL" id="KAF9947303.1"/>
    </source>
</evidence>
<feature type="non-terminal residue" evidence="3">
    <location>
        <position position="1"/>
    </location>
</feature>
<evidence type="ECO:0000313" key="4">
    <source>
        <dbReference type="Proteomes" id="UP000738359"/>
    </source>
</evidence>
<protein>
    <submittedName>
        <fullName evidence="3">Uncharacterized protein</fullName>
    </submittedName>
</protein>
<accession>A0A9P6IU49</accession>
<organism evidence="3 4">
    <name type="scientific">Mortierella alpina</name>
    <name type="common">Oleaginous fungus</name>
    <name type="synonym">Mortierella renispora</name>
    <dbReference type="NCBI Taxonomy" id="64518"/>
    <lineage>
        <taxon>Eukaryota</taxon>
        <taxon>Fungi</taxon>
        <taxon>Fungi incertae sedis</taxon>
        <taxon>Mucoromycota</taxon>
        <taxon>Mortierellomycotina</taxon>
        <taxon>Mortierellomycetes</taxon>
        <taxon>Mortierellales</taxon>
        <taxon>Mortierellaceae</taxon>
        <taxon>Mortierella</taxon>
    </lineage>
</organism>
<feature type="region of interest" description="Disordered" evidence="2">
    <location>
        <begin position="239"/>
        <end position="261"/>
    </location>
</feature>
<dbReference type="EMBL" id="JAAAHY010001692">
    <property type="protein sequence ID" value="KAF9947303.1"/>
    <property type="molecule type" value="Genomic_DNA"/>
</dbReference>
<comment type="caution">
    <text evidence="3">The sequence shown here is derived from an EMBL/GenBank/DDBJ whole genome shotgun (WGS) entry which is preliminary data.</text>
</comment>
<keyword evidence="1" id="KW-0175">Coiled coil</keyword>
<reference evidence="3" key="1">
    <citation type="journal article" date="2020" name="Fungal Divers.">
        <title>Resolving the Mortierellaceae phylogeny through synthesis of multi-gene phylogenetics and phylogenomics.</title>
        <authorList>
            <person name="Vandepol N."/>
            <person name="Liber J."/>
            <person name="Desiro A."/>
            <person name="Na H."/>
            <person name="Kennedy M."/>
            <person name="Barry K."/>
            <person name="Grigoriev I.V."/>
            <person name="Miller A.N."/>
            <person name="O'Donnell K."/>
            <person name="Stajich J.E."/>
            <person name="Bonito G."/>
        </authorList>
    </citation>
    <scope>NUCLEOTIDE SEQUENCE</scope>
    <source>
        <strain evidence="3">CK1249</strain>
    </source>
</reference>
<feature type="region of interest" description="Disordered" evidence="2">
    <location>
        <begin position="306"/>
        <end position="337"/>
    </location>
</feature>
<feature type="coiled-coil region" evidence="1">
    <location>
        <begin position="174"/>
        <end position="201"/>
    </location>
</feature>
<dbReference type="AlphaFoldDB" id="A0A9P6IU49"/>
<evidence type="ECO:0000256" key="1">
    <source>
        <dbReference type="SAM" id="Coils"/>
    </source>
</evidence>